<keyword evidence="2" id="KW-0732">Signal</keyword>
<organism evidence="3">
    <name type="scientific">Aquifex aeolicus</name>
    <dbReference type="NCBI Taxonomy" id="63363"/>
    <lineage>
        <taxon>Bacteria</taxon>
        <taxon>Pseudomonadati</taxon>
        <taxon>Aquificota</taxon>
        <taxon>Aquificia</taxon>
        <taxon>Aquificales</taxon>
        <taxon>Aquificaceae</taxon>
        <taxon>Aquifex</taxon>
    </lineage>
</organism>
<name>A0A7C5Q5M4_AQUAO</name>
<accession>A0A7C5Q5M4</accession>
<dbReference type="Proteomes" id="UP000885792">
    <property type="component" value="Unassembled WGS sequence"/>
</dbReference>
<feature type="compositionally biased region" description="Gly residues" evidence="1">
    <location>
        <begin position="30"/>
        <end position="39"/>
    </location>
</feature>
<evidence type="ECO:0000313" key="3">
    <source>
        <dbReference type="EMBL" id="HHJ64797.1"/>
    </source>
</evidence>
<evidence type="ECO:0000256" key="1">
    <source>
        <dbReference type="SAM" id="MobiDB-lite"/>
    </source>
</evidence>
<sequence>MMKLRGFLLLLTFSTLSLFLTACGGGGGGGGDGGGGGGQIQQPDPAESNIWNQMEWDKGTWAE</sequence>
<evidence type="ECO:0000256" key="2">
    <source>
        <dbReference type="SAM" id="SignalP"/>
    </source>
</evidence>
<reference evidence="3" key="1">
    <citation type="journal article" date="2020" name="mSystems">
        <title>Genome- and Community-Level Interaction Insights into Carbon Utilization and Element Cycling Functions of Hydrothermarchaeota in Hydrothermal Sediment.</title>
        <authorList>
            <person name="Zhou Z."/>
            <person name="Liu Y."/>
            <person name="Xu W."/>
            <person name="Pan J."/>
            <person name="Luo Z.H."/>
            <person name="Li M."/>
        </authorList>
    </citation>
    <scope>NUCLEOTIDE SEQUENCE [LARGE SCALE GENOMIC DNA]</scope>
    <source>
        <strain evidence="3">HyVt-501</strain>
    </source>
</reference>
<dbReference type="EMBL" id="DRNB01000287">
    <property type="protein sequence ID" value="HHJ64797.1"/>
    <property type="molecule type" value="Genomic_DNA"/>
</dbReference>
<protein>
    <submittedName>
        <fullName evidence="3">Uncharacterized protein</fullName>
    </submittedName>
</protein>
<feature type="chain" id="PRO_5028429105" evidence="2">
    <location>
        <begin position="23"/>
        <end position="63"/>
    </location>
</feature>
<comment type="caution">
    <text evidence="3">The sequence shown here is derived from an EMBL/GenBank/DDBJ whole genome shotgun (WGS) entry which is preliminary data.</text>
</comment>
<feature type="region of interest" description="Disordered" evidence="1">
    <location>
        <begin position="30"/>
        <end position="63"/>
    </location>
</feature>
<dbReference type="PROSITE" id="PS51257">
    <property type="entry name" value="PROKAR_LIPOPROTEIN"/>
    <property type="match status" value="1"/>
</dbReference>
<proteinExistence type="predicted"/>
<gene>
    <name evidence="3" type="ORF">ENJ61_07815</name>
</gene>
<feature type="signal peptide" evidence="2">
    <location>
        <begin position="1"/>
        <end position="22"/>
    </location>
</feature>
<dbReference type="AlphaFoldDB" id="A0A7C5Q5M4"/>